<feature type="transmembrane region" description="Helical" evidence="1">
    <location>
        <begin position="98"/>
        <end position="122"/>
    </location>
</feature>
<keyword evidence="1" id="KW-1133">Transmembrane helix</keyword>
<evidence type="ECO:0000256" key="1">
    <source>
        <dbReference type="SAM" id="Phobius"/>
    </source>
</evidence>
<protein>
    <submittedName>
        <fullName evidence="2">Uncharacterized protein</fullName>
    </submittedName>
</protein>
<proteinExistence type="predicted"/>
<dbReference type="Proteomes" id="UP000198882">
    <property type="component" value="Unassembled WGS sequence"/>
</dbReference>
<dbReference type="OrthoDB" id="262791at2157"/>
<accession>A0A1G8ZPX2</accession>
<dbReference type="AlphaFoldDB" id="A0A1G8ZPX2"/>
<gene>
    <name evidence="2" type="ORF">SAMN04515672_2411</name>
</gene>
<keyword evidence="3" id="KW-1185">Reference proteome</keyword>
<keyword evidence="1" id="KW-0812">Transmembrane</keyword>
<evidence type="ECO:0000313" key="3">
    <source>
        <dbReference type="Proteomes" id="UP000198882"/>
    </source>
</evidence>
<keyword evidence="1" id="KW-0472">Membrane</keyword>
<evidence type="ECO:0000313" key="2">
    <source>
        <dbReference type="EMBL" id="SDK17166.1"/>
    </source>
</evidence>
<name>A0A1G8ZPX2_9EURY</name>
<sequence length="270" mass="29139">MKWRCTWCGKPHESNDPPCDSCGHNTFEEAVVREQEFETVDTGTQYMWVCSNCGRQHMKNNPPCSRCGDHDLEKTEQRYSDVDGDLEVPSWFEVAKPYAPIVVGFALIVALFATGIVSTSIIPGIGTPSPPDAPGEGTEAAGIDLEATEGEVHDRLEAERDADESRSYDDGLAAYAEYVNRADVARTYENANPDSVDGSDFGVECRNDLVGGSVPISGSIDDYDDEAALAETVVEAVVASDRLNESGLESEGLDLHVGPDGALYGVYLTC</sequence>
<dbReference type="EMBL" id="FNFE01000003">
    <property type="protein sequence ID" value="SDK17166.1"/>
    <property type="molecule type" value="Genomic_DNA"/>
</dbReference>
<dbReference type="RefSeq" id="WP_090306390.1">
    <property type="nucleotide sequence ID" value="NZ_FNFE01000003.1"/>
</dbReference>
<reference evidence="3" key="1">
    <citation type="submission" date="2016-10" db="EMBL/GenBank/DDBJ databases">
        <authorList>
            <person name="Varghese N."/>
            <person name="Submissions S."/>
        </authorList>
    </citation>
    <scope>NUCLEOTIDE SEQUENCE [LARGE SCALE GENOMIC DNA]</scope>
    <source>
        <strain evidence="3">B4,CECT 8067,JCM 17497</strain>
    </source>
</reference>
<organism evidence="2 3">
    <name type="scientific">Natronorubrum texcoconense</name>
    <dbReference type="NCBI Taxonomy" id="1095776"/>
    <lineage>
        <taxon>Archaea</taxon>
        <taxon>Methanobacteriati</taxon>
        <taxon>Methanobacteriota</taxon>
        <taxon>Stenosarchaea group</taxon>
        <taxon>Halobacteria</taxon>
        <taxon>Halobacteriales</taxon>
        <taxon>Natrialbaceae</taxon>
        <taxon>Natronorubrum</taxon>
    </lineage>
</organism>